<dbReference type="InterPro" id="IPR040389">
    <property type="entry name" value="SMR"/>
</dbReference>
<evidence type="ECO:0000256" key="2">
    <source>
        <dbReference type="ARBA" id="ARBA00023306"/>
    </source>
</evidence>
<proteinExistence type="predicted"/>
<gene>
    <name evidence="4" type="ORF">RND71_025493</name>
</gene>
<feature type="region of interest" description="Disordered" evidence="3">
    <location>
        <begin position="65"/>
        <end position="104"/>
    </location>
</feature>
<comment type="caution">
    <text evidence="4">The sequence shown here is derived from an EMBL/GenBank/DDBJ whole genome shotgun (WGS) entry which is preliminary data.</text>
</comment>
<dbReference type="PANTHER" id="PTHR33142">
    <property type="entry name" value="CYCLIN-DEPENDENT PROTEIN KINASE INHIBITOR SMR13"/>
    <property type="match status" value="1"/>
</dbReference>
<organism evidence="4 5">
    <name type="scientific">Anisodus tanguticus</name>
    <dbReference type="NCBI Taxonomy" id="243964"/>
    <lineage>
        <taxon>Eukaryota</taxon>
        <taxon>Viridiplantae</taxon>
        <taxon>Streptophyta</taxon>
        <taxon>Embryophyta</taxon>
        <taxon>Tracheophyta</taxon>
        <taxon>Spermatophyta</taxon>
        <taxon>Magnoliopsida</taxon>
        <taxon>eudicotyledons</taxon>
        <taxon>Gunneridae</taxon>
        <taxon>Pentapetalae</taxon>
        <taxon>asterids</taxon>
        <taxon>lamiids</taxon>
        <taxon>Solanales</taxon>
        <taxon>Solanaceae</taxon>
        <taxon>Solanoideae</taxon>
        <taxon>Hyoscyameae</taxon>
        <taxon>Anisodus</taxon>
    </lineage>
</organism>
<evidence type="ECO:0000256" key="1">
    <source>
        <dbReference type="ARBA" id="ARBA00023013"/>
    </source>
</evidence>
<name>A0AAE1RT52_9SOLA</name>
<accession>A0AAE1RT52</accession>
<keyword evidence="5" id="KW-1185">Reference proteome</keyword>
<dbReference type="EMBL" id="JAVYJV010000013">
    <property type="protein sequence ID" value="KAK4356522.1"/>
    <property type="molecule type" value="Genomic_DNA"/>
</dbReference>
<dbReference type="GO" id="GO:0005634">
    <property type="term" value="C:nucleus"/>
    <property type="evidence" value="ECO:0007669"/>
    <property type="project" value="TreeGrafter"/>
</dbReference>
<reference evidence="4" key="1">
    <citation type="submission" date="2023-12" db="EMBL/GenBank/DDBJ databases">
        <title>Genome assembly of Anisodus tanguticus.</title>
        <authorList>
            <person name="Wang Y.-J."/>
        </authorList>
    </citation>
    <scope>NUCLEOTIDE SEQUENCE</scope>
    <source>
        <strain evidence="4">KB-2021</strain>
        <tissue evidence="4">Leaf</tissue>
    </source>
</reference>
<evidence type="ECO:0000313" key="5">
    <source>
        <dbReference type="Proteomes" id="UP001291623"/>
    </source>
</evidence>
<dbReference type="AlphaFoldDB" id="A0AAE1RT52"/>
<dbReference type="PANTHER" id="PTHR33142:SF8">
    <property type="entry name" value="CYCLIN-DEPENDENT PROTEIN KINASE INHIBITOR SMR9"/>
    <property type="match status" value="1"/>
</dbReference>
<dbReference type="GO" id="GO:0032875">
    <property type="term" value="P:regulation of DNA endoreduplication"/>
    <property type="evidence" value="ECO:0007669"/>
    <property type="project" value="InterPro"/>
</dbReference>
<dbReference type="GO" id="GO:0004860">
    <property type="term" value="F:protein kinase inhibitor activity"/>
    <property type="evidence" value="ECO:0007669"/>
    <property type="project" value="UniProtKB-KW"/>
</dbReference>
<evidence type="ECO:0000313" key="4">
    <source>
        <dbReference type="EMBL" id="KAK4356522.1"/>
    </source>
</evidence>
<protein>
    <submittedName>
        <fullName evidence="4">Uncharacterized protein</fullName>
    </submittedName>
</protein>
<keyword evidence="1" id="KW-0649">Protein kinase inhibitor</keyword>
<feature type="compositionally biased region" description="Basic residues" evidence="3">
    <location>
        <begin position="85"/>
        <end position="95"/>
    </location>
</feature>
<dbReference type="Proteomes" id="UP001291623">
    <property type="component" value="Unassembled WGS sequence"/>
</dbReference>
<evidence type="ECO:0000256" key="3">
    <source>
        <dbReference type="SAM" id="MobiDB-lite"/>
    </source>
</evidence>
<feature type="compositionally biased region" description="Low complexity" evidence="3">
    <location>
        <begin position="74"/>
        <end position="83"/>
    </location>
</feature>
<sequence length="196" mass="22036">MDMNELPATCMPFVVCQETPATKHCLKSVICSSHLEKDDSPVVPFLLIVQISKVFFYLHPLMGPSSTRSRRTRSTSNSSTTTTIQKKKMKQQLMKKNKEEKSSAIINSPCKSPCKEASLKRSSNEMELENNICLTPKAERFKIPEIKTCPPAPKKRRIISSTSSNNCHSIRRSPVTFFAPPDLDLFFFLALGDIPV</sequence>
<keyword evidence="2" id="KW-0131">Cell cycle</keyword>